<dbReference type="Gene3D" id="3.90.1300.10">
    <property type="entry name" value="Amidase signature (AS) domain"/>
    <property type="match status" value="1"/>
</dbReference>
<organism evidence="2 3">
    <name type="scientific">Paenibacillus oryzae</name>
    <dbReference type="NCBI Taxonomy" id="1844972"/>
    <lineage>
        <taxon>Bacteria</taxon>
        <taxon>Bacillati</taxon>
        <taxon>Bacillota</taxon>
        <taxon>Bacilli</taxon>
        <taxon>Bacillales</taxon>
        <taxon>Paenibacillaceae</taxon>
        <taxon>Paenibacillus</taxon>
    </lineage>
</organism>
<reference evidence="2 3" key="1">
    <citation type="submission" date="2016-05" db="EMBL/GenBank/DDBJ databases">
        <title>Paenibacillus oryzae. sp. nov., isolated from the rice root.</title>
        <authorList>
            <person name="Zhang J."/>
            <person name="Zhang X."/>
        </authorList>
    </citation>
    <scope>NUCLEOTIDE SEQUENCE [LARGE SCALE GENOMIC DNA]</scope>
    <source>
        <strain evidence="2 3">1DrF-4</strain>
    </source>
</reference>
<sequence>MRHKLAEFRRSQGIDLWISPSQGDVAPPHGERTGWPGMTAIWTYAGLPTLSLPGGQAEGMPLGFQCIAEFGQDEMLLHHAVRIAQLLQQSS</sequence>
<dbReference type="STRING" id="1844972.A7K91_20665"/>
<name>A0A1A5YKL6_9BACL</name>
<accession>A0A1A5YKL6</accession>
<proteinExistence type="predicted"/>
<keyword evidence="3" id="KW-1185">Reference proteome</keyword>
<dbReference type="AlphaFoldDB" id="A0A1A5YKL6"/>
<dbReference type="InterPro" id="IPR036928">
    <property type="entry name" value="AS_sf"/>
</dbReference>
<dbReference type="RefSeq" id="WP_169833395.1">
    <property type="nucleotide sequence ID" value="NZ_LYPA01000050.1"/>
</dbReference>
<protein>
    <recommendedName>
        <fullName evidence="1">Amidase domain-containing protein</fullName>
    </recommendedName>
</protein>
<dbReference type="InterPro" id="IPR023631">
    <property type="entry name" value="Amidase_dom"/>
</dbReference>
<evidence type="ECO:0000313" key="2">
    <source>
        <dbReference type="EMBL" id="OBR66157.1"/>
    </source>
</evidence>
<evidence type="ECO:0000313" key="3">
    <source>
        <dbReference type="Proteomes" id="UP000092024"/>
    </source>
</evidence>
<comment type="caution">
    <text evidence="2">The sequence shown here is derived from an EMBL/GenBank/DDBJ whole genome shotgun (WGS) entry which is preliminary data.</text>
</comment>
<dbReference type="Pfam" id="PF01425">
    <property type="entry name" value="Amidase"/>
    <property type="match status" value="1"/>
</dbReference>
<feature type="domain" description="Amidase" evidence="1">
    <location>
        <begin position="11"/>
        <end position="77"/>
    </location>
</feature>
<dbReference type="SUPFAM" id="SSF75304">
    <property type="entry name" value="Amidase signature (AS) enzymes"/>
    <property type="match status" value="1"/>
</dbReference>
<dbReference type="Proteomes" id="UP000092024">
    <property type="component" value="Unassembled WGS sequence"/>
</dbReference>
<dbReference type="EMBL" id="LYPA01000050">
    <property type="protein sequence ID" value="OBR66157.1"/>
    <property type="molecule type" value="Genomic_DNA"/>
</dbReference>
<evidence type="ECO:0000259" key="1">
    <source>
        <dbReference type="Pfam" id="PF01425"/>
    </source>
</evidence>
<gene>
    <name evidence="2" type="ORF">A7K91_20665</name>
</gene>